<accession>D0SJL8</accession>
<protein>
    <submittedName>
        <fullName evidence="2">Uncharacterized protein</fullName>
    </submittedName>
</protein>
<dbReference type="Proteomes" id="UP000018442">
    <property type="component" value="Unassembled WGS sequence"/>
</dbReference>
<evidence type="ECO:0000313" key="3">
    <source>
        <dbReference type="Proteomes" id="UP000018442"/>
    </source>
</evidence>
<sequence length="59" mass="6559">MGAAMKIEYLKVMHNANVGDVLEVTDFEANILIKTGVAKPYEEPKKAPTKPKKEVKTNE</sequence>
<reference evidence="3" key="1">
    <citation type="journal article" date="2012" name="PLoS ONE">
        <title>The success of Acinetobacter species; genetic, metabolic and virulence attributes.</title>
        <authorList>
            <person name="Peleg A.Y."/>
            <person name="de Breij A."/>
            <person name="Adams M.D."/>
            <person name="Cerqueira G.M."/>
            <person name="Mocali S."/>
            <person name="Galardini M."/>
            <person name="Nibbering P.H."/>
            <person name="Earl A.M."/>
            <person name="Ward D.V."/>
            <person name="Paterson D.L."/>
            <person name="Seifert H."/>
            <person name="Dijkshoorn L."/>
        </authorList>
    </citation>
    <scope>NUCLEOTIDE SEQUENCE [LARGE SCALE GENOMIC DNA]</scope>
    <source>
        <strain evidence="3">SH205</strain>
    </source>
</reference>
<dbReference type="AlphaFoldDB" id="D0SJL8"/>
<gene>
    <name evidence="2" type="ORF">HMPREF0026_01316</name>
</gene>
<feature type="region of interest" description="Disordered" evidence="1">
    <location>
        <begin position="40"/>
        <end position="59"/>
    </location>
</feature>
<name>D0SJL8_ACIJU</name>
<proteinExistence type="predicted"/>
<dbReference type="EMBL" id="GG705011">
    <property type="protein sequence ID" value="EEY94040.1"/>
    <property type="molecule type" value="Genomic_DNA"/>
</dbReference>
<organism evidence="2 3">
    <name type="scientific">Acinetobacter junii SH205</name>
    <dbReference type="NCBI Taxonomy" id="575587"/>
    <lineage>
        <taxon>Bacteria</taxon>
        <taxon>Pseudomonadati</taxon>
        <taxon>Pseudomonadota</taxon>
        <taxon>Gammaproteobacteria</taxon>
        <taxon>Moraxellales</taxon>
        <taxon>Moraxellaceae</taxon>
        <taxon>Acinetobacter</taxon>
    </lineage>
</organism>
<dbReference type="HOGENOM" id="CLU_3021262_0_0_6"/>
<evidence type="ECO:0000256" key="1">
    <source>
        <dbReference type="SAM" id="MobiDB-lite"/>
    </source>
</evidence>
<evidence type="ECO:0000313" key="2">
    <source>
        <dbReference type="EMBL" id="EEY94040.1"/>
    </source>
</evidence>